<evidence type="ECO:0000313" key="3">
    <source>
        <dbReference type="EMBL" id="MES1929848.1"/>
    </source>
</evidence>
<sequence length="244" mass="26746">MDEKTDTALPWKTRLGLWLAVPLLRVIVRLLLASCRIRHVAGDADLQRLIDEDRAFLPCCWHQRLSVSVGYLLRAKDRGLRPGFLVSPSRDGELVARVVDGMGATIIRGSATRTGARAMRDLYGVMKTGVSPIIHPDGPHGPAFEAKPGTLMLAQMTRAALLPMAFSADRYWQIGSWDRLMIPKPFARVVITIGEPLTVNRGDAIERAAETLGARLDLLTAEADRQIGTTPRPPRAPVSDRAGD</sequence>
<protein>
    <recommendedName>
        <fullName evidence="2">DUF374 domain-containing protein</fullName>
    </recommendedName>
</protein>
<evidence type="ECO:0000313" key="4">
    <source>
        <dbReference type="Proteomes" id="UP001460888"/>
    </source>
</evidence>
<dbReference type="CDD" id="cd07983">
    <property type="entry name" value="LPLAT_DUF374-like"/>
    <property type="match status" value="1"/>
</dbReference>
<dbReference type="Pfam" id="PF04028">
    <property type="entry name" value="DUF374"/>
    <property type="match status" value="1"/>
</dbReference>
<feature type="domain" description="DUF374" evidence="2">
    <location>
        <begin position="78"/>
        <end position="143"/>
    </location>
</feature>
<proteinExistence type="predicted"/>
<dbReference type="InterPro" id="IPR007172">
    <property type="entry name" value="DUF374"/>
</dbReference>
<evidence type="ECO:0000256" key="1">
    <source>
        <dbReference type="SAM" id="MobiDB-lite"/>
    </source>
</evidence>
<feature type="region of interest" description="Disordered" evidence="1">
    <location>
        <begin position="223"/>
        <end position="244"/>
    </location>
</feature>
<comment type="caution">
    <text evidence="3">The sequence shown here is derived from an EMBL/GenBank/DDBJ whole genome shotgun (WGS) entry which is preliminary data.</text>
</comment>
<organism evidence="3 4">
    <name type="scientific">Salinisphaera dokdonensis CL-ES53</name>
    <dbReference type="NCBI Taxonomy" id="1304272"/>
    <lineage>
        <taxon>Bacteria</taxon>
        <taxon>Pseudomonadati</taxon>
        <taxon>Pseudomonadota</taxon>
        <taxon>Gammaproteobacteria</taxon>
        <taxon>Salinisphaerales</taxon>
        <taxon>Salinisphaeraceae</taxon>
        <taxon>Salinisphaera</taxon>
    </lineage>
</organism>
<keyword evidence="4" id="KW-1185">Reference proteome</keyword>
<reference evidence="3 4" key="1">
    <citation type="submission" date="2013-03" db="EMBL/GenBank/DDBJ databases">
        <title>Salinisphaera dokdonensis CL-ES53 Genome Sequencing.</title>
        <authorList>
            <person name="Li C."/>
            <person name="Lai Q."/>
            <person name="Shao Z."/>
        </authorList>
    </citation>
    <scope>NUCLEOTIDE SEQUENCE [LARGE SCALE GENOMIC DNA]</scope>
    <source>
        <strain evidence="3 4">CL-ES53</strain>
    </source>
</reference>
<evidence type="ECO:0000259" key="2">
    <source>
        <dbReference type="Pfam" id="PF04028"/>
    </source>
</evidence>
<accession>A0ABV2B1U4</accession>
<dbReference type="Proteomes" id="UP001460888">
    <property type="component" value="Unassembled WGS sequence"/>
</dbReference>
<dbReference type="EMBL" id="APND01000003">
    <property type="protein sequence ID" value="MES1929848.1"/>
    <property type="molecule type" value="Genomic_DNA"/>
</dbReference>
<dbReference type="RefSeq" id="WP_353111467.1">
    <property type="nucleotide sequence ID" value="NZ_APND01000003.1"/>
</dbReference>
<gene>
    <name evidence="3" type="ORF">SADO_11339</name>
</gene>
<name>A0ABV2B1U4_9GAMM</name>